<organism evidence="8 9">
    <name type="scientific">Hibiscus syriacus</name>
    <name type="common">Rose of Sharon</name>
    <dbReference type="NCBI Taxonomy" id="106335"/>
    <lineage>
        <taxon>Eukaryota</taxon>
        <taxon>Viridiplantae</taxon>
        <taxon>Streptophyta</taxon>
        <taxon>Embryophyta</taxon>
        <taxon>Tracheophyta</taxon>
        <taxon>Spermatophyta</taxon>
        <taxon>Magnoliopsida</taxon>
        <taxon>eudicotyledons</taxon>
        <taxon>Gunneridae</taxon>
        <taxon>Pentapetalae</taxon>
        <taxon>rosids</taxon>
        <taxon>malvids</taxon>
        <taxon>Malvales</taxon>
        <taxon>Malvaceae</taxon>
        <taxon>Malvoideae</taxon>
        <taxon>Hibiscus</taxon>
    </lineage>
</organism>
<evidence type="ECO:0000256" key="1">
    <source>
        <dbReference type="ARBA" id="ARBA00022630"/>
    </source>
</evidence>
<dbReference type="InterPro" id="IPR001841">
    <property type="entry name" value="Znf_RING"/>
</dbReference>
<accession>A0A6A2ZB85</accession>
<keyword evidence="1 5" id="KW-0285">Flavoprotein</keyword>
<comment type="similarity">
    <text evidence="5">Belongs to the FMO family.</text>
</comment>
<evidence type="ECO:0000313" key="8">
    <source>
        <dbReference type="EMBL" id="KAE8689168.1"/>
    </source>
</evidence>
<feature type="coiled-coil region" evidence="6">
    <location>
        <begin position="32"/>
        <end position="59"/>
    </location>
</feature>
<dbReference type="Proteomes" id="UP000436088">
    <property type="component" value="Unassembled WGS sequence"/>
</dbReference>
<dbReference type="PANTHER" id="PTHR46238">
    <property type="entry name" value="REVERSE TRANSCRIPTASE DOMAIN-CONTAINING PROTEIN"/>
    <property type="match status" value="1"/>
</dbReference>
<keyword evidence="4" id="KW-0863">Zinc-finger</keyword>
<dbReference type="Gene3D" id="3.50.50.60">
    <property type="entry name" value="FAD/NAD(P)-binding domain"/>
    <property type="match status" value="1"/>
</dbReference>
<dbReference type="Gene3D" id="3.30.40.10">
    <property type="entry name" value="Zinc/RING finger domain, C3HC4 (zinc finger)"/>
    <property type="match status" value="1"/>
</dbReference>
<keyword evidence="4" id="KW-0479">Metal-binding</keyword>
<reference evidence="8" key="1">
    <citation type="submission" date="2019-09" db="EMBL/GenBank/DDBJ databases">
        <title>Draft genome information of white flower Hibiscus syriacus.</title>
        <authorList>
            <person name="Kim Y.-M."/>
        </authorList>
    </citation>
    <scope>NUCLEOTIDE SEQUENCE [LARGE SCALE GENOMIC DNA]</scope>
    <source>
        <strain evidence="8">YM2019G1</strain>
    </source>
</reference>
<keyword evidence="4" id="KW-0862">Zinc</keyword>
<evidence type="ECO:0000256" key="3">
    <source>
        <dbReference type="ARBA" id="ARBA00023002"/>
    </source>
</evidence>
<evidence type="ECO:0000256" key="2">
    <source>
        <dbReference type="ARBA" id="ARBA00022827"/>
    </source>
</evidence>
<dbReference type="GO" id="GO:0050661">
    <property type="term" value="F:NADP binding"/>
    <property type="evidence" value="ECO:0007669"/>
    <property type="project" value="InterPro"/>
</dbReference>
<proteinExistence type="inferred from homology"/>
<protein>
    <recommendedName>
        <fullName evidence="5">Flavin-containing monooxygenase</fullName>
        <ecNumber evidence="5">1.-.-.-</ecNumber>
    </recommendedName>
</protein>
<keyword evidence="5" id="KW-0503">Monooxygenase</keyword>
<comment type="cofactor">
    <cofactor evidence="5">
        <name>FAD</name>
        <dbReference type="ChEBI" id="CHEBI:57692"/>
    </cofactor>
</comment>
<keyword evidence="3 5" id="KW-0560">Oxidoreductase</keyword>
<dbReference type="EMBL" id="VEPZ02001172">
    <property type="protein sequence ID" value="KAE8689168.1"/>
    <property type="molecule type" value="Genomic_DNA"/>
</dbReference>
<keyword evidence="6" id="KW-0175">Coiled coil</keyword>
<sequence>MQELPCKHTFHPPCLKPWLDGHSSCPICRYELQTDDHDYESWKEREKEAEEERKGAENAVRGGEYMGTIHPLIPNMAFVGYVESVSNLHTAELRCKWLSRLADEVFKLPSIERMLEQTGEEMEIMKKTTGFYKRHCISTFSINHSDEICEEMGCKSWRKNNWLLEAFAPYNIGLTIRFKAQLPVYSKRTFTLGGSGGCTKPHNAKCIKLLSHTMKLWERLIEARLRQVTRVSENQFGFMPGRSTTYVRTTVGDTAAFSVEIGLHQGSALSPYIFALIMDDIYCATPDDDDVTHRIKAGWLKWRTATGVLCDKKVPLKLKRKFYRMGIRPALLTLWDMTTNSAIRMSLGVVSVSEKLREGRLRWFGHVLRRLPSDAVKRVESITVDGARRRGRPRRKWEVGRLLEI</sequence>
<dbReference type="InterPro" id="IPR036188">
    <property type="entry name" value="FAD/NAD-bd_sf"/>
</dbReference>
<dbReference type="Pfam" id="PF13639">
    <property type="entry name" value="zf-RING_2"/>
    <property type="match status" value="1"/>
</dbReference>
<dbReference type="EC" id="1.-.-.-" evidence="5"/>
<evidence type="ECO:0000256" key="4">
    <source>
        <dbReference type="PROSITE-ProRule" id="PRU00175"/>
    </source>
</evidence>
<dbReference type="PROSITE" id="PS50089">
    <property type="entry name" value="ZF_RING_2"/>
    <property type="match status" value="1"/>
</dbReference>
<dbReference type="GO" id="GO:0008270">
    <property type="term" value="F:zinc ion binding"/>
    <property type="evidence" value="ECO:0007669"/>
    <property type="project" value="UniProtKB-KW"/>
</dbReference>
<dbReference type="GO" id="GO:0004499">
    <property type="term" value="F:N,N-dimethylaniline monooxygenase activity"/>
    <property type="evidence" value="ECO:0007669"/>
    <property type="project" value="InterPro"/>
</dbReference>
<dbReference type="AlphaFoldDB" id="A0A6A2ZB85"/>
<dbReference type="GO" id="GO:0050660">
    <property type="term" value="F:flavin adenine dinucleotide binding"/>
    <property type="evidence" value="ECO:0007669"/>
    <property type="project" value="InterPro"/>
</dbReference>
<evidence type="ECO:0000313" key="9">
    <source>
        <dbReference type="Proteomes" id="UP000436088"/>
    </source>
</evidence>
<evidence type="ECO:0000256" key="5">
    <source>
        <dbReference type="RuleBase" id="RU361177"/>
    </source>
</evidence>
<dbReference type="SUPFAM" id="SSF57850">
    <property type="entry name" value="RING/U-box"/>
    <property type="match status" value="1"/>
</dbReference>
<dbReference type="SUPFAM" id="SSF51905">
    <property type="entry name" value="FAD/NAD(P)-binding domain"/>
    <property type="match status" value="1"/>
</dbReference>
<gene>
    <name evidence="8" type="ORF">F3Y22_tig00110940pilonHSYRG00061</name>
</gene>
<name>A0A6A2ZB85_HIBSY</name>
<keyword evidence="9" id="KW-1185">Reference proteome</keyword>
<dbReference type="InterPro" id="IPR013083">
    <property type="entry name" value="Znf_RING/FYVE/PHD"/>
</dbReference>
<keyword evidence="2 5" id="KW-0274">FAD</keyword>
<dbReference type="PANTHER" id="PTHR46238:SF11">
    <property type="entry name" value="AGAMOUS-LIKE MADS-BOX PROTEIN AGL16"/>
    <property type="match status" value="1"/>
</dbReference>
<evidence type="ECO:0000259" key="7">
    <source>
        <dbReference type="PROSITE" id="PS50089"/>
    </source>
</evidence>
<feature type="domain" description="RING-type" evidence="7">
    <location>
        <begin position="4"/>
        <end position="29"/>
    </location>
</feature>
<dbReference type="InterPro" id="IPR020946">
    <property type="entry name" value="Flavin_mOase-like"/>
</dbReference>
<dbReference type="Pfam" id="PF00743">
    <property type="entry name" value="FMO-like"/>
    <property type="match status" value="1"/>
</dbReference>
<evidence type="ECO:0000256" key="6">
    <source>
        <dbReference type="SAM" id="Coils"/>
    </source>
</evidence>
<comment type="caution">
    <text evidence="8">The sequence shown here is derived from an EMBL/GenBank/DDBJ whole genome shotgun (WGS) entry which is preliminary data.</text>
</comment>